<feature type="compositionally biased region" description="Polar residues" evidence="1">
    <location>
        <begin position="87"/>
        <end position="105"/>
    </location>
</feature>
<feature type="compositionally biased region" description="Low complexity" evidence="1">
    <location>
        <begin position="377"/>
        <end position="392"/>
    </location>
</feature>
<feature type="region of interest" description="Disordered" evidence="1">
    <location>
        <begin position="1"/>
        <end position="34"/>
    </location>
</feature>
<feature type="region of interest" description="Disordered" evidence="1">
    <location>
        <begin position="245"/>
        <end position="266"/>
    </location>
</feature>
<protein>
    <submittedName>
        <fullName evidence="2">Uncharacterized protein</fullName>
    </submittedName>
</protein>
<feature type="compositionally biased region" description="Polar residues" evidence="1">
    <location>
        <begin position="15"/>
        <end position="34"/>
    </location>
</feature>
<organism evidence="2 3">
    <name type="scientific">Lachnellula suecica</name>
    <dbReference type="NCBI Taxonomy" id="602035"/>
    <lineage>
        <taxon>Eukaryota</taxon>
        <taxon>Fungi</taxon>
        <taxon>Dikarya</taxon>
        <taxon>Ascomycota</taxon>
        <taxon>Pezizomycotina</taxon>
        <taxon>Leotiomycetes</taxon>
        <taxon>Helotiales</taxon>
        <taxon>Lachnaceae</taxon>
        <taxon>Lachnellula</taxon>
    </lineage>
</organism>
<dbReference type="OrthoDB" id="5408998at2759"/>
<feature type="region of interest" description="Disordered" evidence="1">
    <location>
        <begin position="84"/>
        <end position="113"/>
    </location>
</feature>
<proteinExistence type="predicted"/>
<dbReference type="EMBL" id="QGMK01001090">
    <property type="protein sequence ID" value="TVY73397.1"/>
    <property type="molecule type" value="Genomic_DNA"/>
</dbReference>
<evidence type="ECO:0000256" key="1">
    <source>
        <dbReference type="SAM" id="MobiDB-lite"/>
    </source>
</evidence>
<name>A0A8T9C4X2_9HELO</name>
<feature type="compositionally biased region" description="Low complexity" evidence="1">
    <location>
        <begin position="413"/>
        <end position="433"/>
    </location>
</feature>
<evidence type="ECO:0000313" key="3">
    <source>
        <dbReference type="Proteomes" id="UP000469558"/>
    </source>
</evidence>
<evidence type="ECO:0000313" key="2">
    <source>
        <dbReference type="EMBL" id="TVY73397.1"/>
    </source>
</evidence>
<dbReference type="Proteomes" id="UP000469558">
    <property type="component" value="Unassembled WGS sequence"/>
</dbReference>
<feature type="compositionally biased region" description="Basic residues" evidence="1">
    <location>
        <begin position="393"/>
        <end position="412"/>
    </location>
</feature>
<feature type="compositionally biased region" description="Gly residues" evidence="1">
    <location>
        <begin position="351"/>
        <end position="360"/>
    </location>
</feature>
<feature type="compositionally biased region" description="Basic and acidic residues" evidence="1">
    <location>
        <begin position="529"/>
        <end position="556"/>
    </location>
</feature>
<feature type="compositionally biased region" description="Basic residues" evidence="1">
    <location>
        <begin position="361"/>
        <end position="376"/>
    </location>
</feature>
<sequence length="587" mass="64204">MEPRHPPPPPYSETDIYSNTSSHPILTPATSQADNASVAGNLHVSTASSIDDSVIYTPLHSPSGSDHQDGFGHASTTSALAYFESRPATSRSPPQSISHKISVTPRTRPDELPYQQNWDSIDITRQDWQTFVNHLLPDHTVAINNDIADRKLNHQLEMEESMHELSIGGDVKSRANMSEVDAQLDPLRQPLSPRSADYLSSAYSTVAEWNEGFFNPRGLHIIIAETELQAVAADGEMMRMPGAWISNDHEPHHETPQGNSGSGGRRGIFGSFRSFPGFRIGKNGLVADNEGFRIGKNGLVASSNGFRMGNMFAADHNGLRLGGARGFVADGHGVTIGGRAFGRRHERGGHWRGGGGSGGRGRGRHGHSQHDRHRSRSPSSSSSSSSSGPNAARRGHHRHARSHSHHGGHQRRSASASSSSSSASSDSVSSAGSLPDYDDIKDRSLPVAKQSLLNWLNHPDQPITKQTVKSISKSIKNAKQEDSKQQQQDVAVLRKEVKDLLRTFKEAKRAQKQQRKANKRARRAAKKQARNERRGARKEARKTDRQWGKSRDERTSHRGPPWARSQNHLPILTPAASTPLPTPAVPP</sequence>
<feature type="compositionally biased region" description="Pro residues" evidence="1">
    <location>
        <begin position="1"/>
        <end position="11"/>
    </location>
</feature>
<keyword evidence="3" id="KW-1185">Reference proteome</keyword>
<feature type="compositionally biased region" description="Low complexity" evidence="1">
    <location>
        <begin position="569"/>
        <end position="579"/>
    </location>
</feature>
<dbReference type="AlphaFoldDB" id="A0A8T9C4X2"/>
<feature type="region of interest" description="Disordered" evidence="1">
    <location>
        <begin position="467"/>
        <end position="489"/>
    </location>
</feature>
<reference evidence="2 3" key="1">
    <citation type="submission" date="2018-05" db="EMBL/GenBank/DDBJ databases">
        <title>Genome sequencing and assembly of the regulated plant pathogen Lachnellula willkommii and related sister species for the development of diagnostic species identification markers.</title>
        <authorList>
            <person name="Giroux E."/>
            <person name="Bilodeau G."/>
        </authorList>
    </citation>
    <scope>NUCLEOTIDE SEQUENCE [LARGE SCALE GENOMIC DNA]</scope>
    <source>
        <strain evidence="2 3">CBS 268.59</strain>
    </source>
</reference>
<accession>A0A8T9C4X2</accession>
<feature type="region of interest" description="Disordered" evidence="1">
    <location>
        <begin position="339"/>
        <end position="437"/>
    </location>
</feature>
<comment type="caution">
    <text evidence="2">The sequence shown here is derived from an EMBL/GenBank/DDBJ whole genome shotgun (WGS) entry which is preliminary data.</text>
</comment>
<feature type="non-terminal residue" evidence="2">
    <location>
        <position position="587"/>
    </location>
</feature>
<feature type="compositionally biased region" description="Polar residues" evidence="1">
    <location>
        <begin position="467"/>
        <end position="477"/>
    </location>
</feature>
<gene>
    <name evidence="2" type="ORF">LSUE1_G006437</name>
</gene>
<feature type="compositionally biased region" description="Basic residues" evidence="1">
    <location>
        <begin position="510"/>
        <end position="528"/>
    </location>
</feature>
<feature type="region of interest" description="Disordered" evidence="1">
    <location>
        <begin position="507"/>
        <end position="587"/>
    </location>
</feature>